<dbReference type="Proteomes" id="UP000265520">
    <property type="component" value="Unassembled WGS sequence"/>
</dbReference>
<protein>
    <submittedName>
        <fullName evidence="1">Uncharacterized protein</fullName>
    </submittedName>
</protein>
<comment type="caution">
    <text evidence="1">The sequence shown here is derived from an EMBL/GenBank/DDBJ whole genome shotgun (WGS) entry which is preliminary data.</text>
</comment>
<sequence>MVPPTGMIFVGGQ</sequence>
<feature type="non-terminal residue" evidence="1">
    <location>
        <position position="13"/>
    </location>
</feature>
<accession>A0A392UJU1</accession>
<evidence type="ECO:0000313" key="1">
    <source>
        <dbReference type="EMBL" id="MCI73722.1"/>
    </source>
</evidence>
<proteinExistence type="predicted"/>
<evidence type="ECO:0000313" key="2">
    <source>
        <dbReference type="Proteomes" id="UP000265520"/>
    </source>
</evidence>
<dbReference type="EMBL" id="LXQA010844902">
    <property type="protein sequence ID" value="MCI73722.1"/>
    <property type="molecule type" value="Genomic_DNA"/>
</dbReference>
<name>A0A392UJU1_9FABA</name>
<keyword evidence="2" id="KW-1185">Reference proteome</keyword>
<reference evidence="1 2" key="1">
    <citation type="journal article" date="2018" name="Front. Plant Sci.">
        <title>Red Clover (Trifolium pratense) and Zigzag Clover (T. medium) - A Picture of Genomic Similarities and Differences.</title>
        <authorList>
            <person name="Dluhosova J."/>
            <person name="Istvanek J."/>
            <person name="Nedelnik J."/>
            <person name="Repkova J."/>
        </authorList>
    </citation>
    <scope>NUCLEOTIDE SEQUENCE [LARGE SCALE GENOMIC DNA]</scope>
    <source>
        <strain evidence="2">cv. 10/8</strain>
        <tissue evidence="1">Leaf</tissue>
    </source>
</reference>
<organism evidence="1 2">
    <name type="scientific">Trifolium medium</name>
    <dbReference type="NCBI Taxonomy" id="97028"/>
    <lineage>
        <taxon>Eukaryota</taxon>
        <taxon>Viridiplantae</taxon>
        <taxon>Streptophyta</taxon>
        <taxon>Embryophyta</taxon>
        <taxon>Tracheophyta</taxon>
        <taxon>Spermatophyta</taxon>
        <taxon>Magnoliopsida</taxon>
        <taxon>eudicotyledons</taxon>
        <taxon>Gunneridae</taxon>
        <taxon>Pentapetalae</taxon>
        <taxon>rosids</taxon>
        <taxon>fabids</taxon>
        <taxon>Fabales</taxon>
        <taxon>Fabaceae</taxon>
        <taxon>Papilionoideae</taxon>
        <taxon>50 kb inversion clade</taxon>
        <taxon>NPAAA clade</taxon>
        <taxon>Hologalegina</taxon>
        <taxon>IRL clade</taxon>
        <taxon>Trifolieae</taxon>
        <taxon>Trifolium</taxon>
    </lineage>
</organism>